<accession>A0ABW1I9F4</accession>
<protein>
    <submittedName>
        <fullName evidence="2">Alpha/beta fold hydrolase</fullName>
    </submittedName>
</protein>
<dbReference type="InterPro" id="IPR000073">
    <property type="entry name" value="AB_hydrolase_1"/>
</dbReference>
<dbReference type="Pfam" id="PF00561">
    <property type="entry name" value="Abhydrolase_1"/>
    <property type="match status" value="1"/>
</dbReference>
<dbReference type="PANTHER" id="PTHR43433">
    <property type="entry name" value="HYDROLASE, ALPHA/BETA FOLD FAMILY PROTEIN"/>
    <property type="match status" value="1"/>
</dbReference>
<evidence type="ECO:0000313" key="3">
    <source>
        <dbReference type="Proteomes" id="UP001596119"/>
    </source>
</evidence>
<keyword evidence="2" id="KW-0378">Hydrolase</keyword>
<dbReference type="InterPro" id="IPR029058">
    <property type="entry name" value="AB_hydrolase_fold"/>
</dbReference>
<dbReference type="Proteomes" id="UP001596119">
    <property type="component" value="Unassembled WGS sequence"/>
</dbReference>
<name>A0ABW1I9F4_9PSEU</name>
<evidence type="ECO:0000259" key="1">
    <source>
        <dbReference type="Pfam" id="PF00561"/>
    </source>
</evidence>
<keyword evidence="3" id="KW-1185">Reference proteome</keyword>
<dbReference type="GO" id="GO:0016787">
    <property type="term" value="F:hydrolase activity"/>
    <property type="evidence" value="ECO:0007669"/>
    <property type="project" value="UniProtKB-KW"/>
</dbReference>
<dbReference type="SUPFAM" id="SSF53474">
    <property type="entry name" value="alpha/beta-Hydrolases"/>
    <property type="match status" value="1"/>
</dbReference>
<dbReference type="EMBL" id="JBHSQK010000045">
    <property type="protein sequence ID" value="MFC5950311.1"/>
    <property type="molecule type" value="Genomic_DNA"/>
</dbReference>
<proteinExistence type="predicted"/>
<dbReference type="RefSeq" id="WP_379567447.1">
    <property type="nucleotide sequence ID" value="NZ_JBHSQK010000045.1"/>
</dbReference>
<feature type="domain" description="AB hydrolase-1" evidence="1">
    <location>
        <begin position="55"/>
        <end position="104"/>
    </location>
</feature>
<evidence type="ECO:0000313" key="2">
    <source>
        <dbReference type="EMBL" id="MFC5950311.1"/>
    </source>
</evidence>
<sequence>MITALHHRIDGRTTRLCSCSARRWAPTCTCSTPRSPRWPTGTASCATTCPATAPAPPPDGPYSMAGMADAVAALLDRLGIERAHCAGVSIGGAIGQQLALDHPGRWGVAMDLVRDARFGLETICIGGGQGLAALVEKTATGAVE</sequence>
<organism evidence="2 3">
    <name type="scientific">Pseudonocardia lutea</name>
    <dbReference type="NCBI Taxonomy" id="2172015"/>
    <lineage>
        <taxon>Bacteria</taxon>
        <taxon>Bacillati</taxon>
        <taxon>Actinomycetota</taxon>
        <taxon>Actinomycetes</taxon>
        <taxon>Pseudonocardiales</taxon>
        <taxon>Pseudonocardiaceae</taxon>
        <taxon>Pseudonocardia</taxon>
    </lineage>
</organism>
<dbReference type="PANTHER" id="PTHR43433:SF5">
    <property type="entry name" value="AB HYDROLASE-1 DOMAIN-CONTAINING PROTEIN"/>
    <property type="match status" value="1"/>
</dbReference>
<comment type="caution">
    <text evidence="2">The sequence shown here is derived from an EMBL/GenBank/DDBJ whole genome shotgun (WGS) entry which is preliminary data.</text>
</comment>
<dbReference type="Gene3D" id="3.40.50.1820">
    <property type="entry name" value="alpha/beta hydrolase"/>
    <property type="match status" value="1"/>
</dbReference>
<dbReference type="InterPro" id="IPR050471">
    <property type="entry name" value="AB_hydrolase"/>
</dbReference>
<reference evidence="3" key="1">
    <citation type="journal article" date="2019" name="Int. J. Syst. Evol. Microbiol.">
        <title>The Global Catalogue of Microorganisms (GCM) 10K type strain sequencing project: providing services to taxonomists for standard genome sequencing and annotation.</title>
        <authorList>
            <consortium name="The Broad Institute Genomics Platform"/>
            <consortium name="The Broad Institute Genome Sequencing Center for Infectious Disease"/>
            <person name="Wu L."/>
            <person name="Ma J."/>
        </authorList>
    </citation>
    <scope>NUCLEOTIDE SEQUENCE [LARGE SCALE GENOMIC DNA]</scope>
    <source>
        <strain evidence="3">CGMCC 4.7397</strain>
    </source>
</reference>
<gene>
    <name evidence="2" type="ORF">ACFQH9_18760</name>
</gene>